<dbReference type="EMBL" id="VMNW02000009">
    <property type="protein sequence ID" value="KAA9163566.1"/>
    <property type="molecule type" value="Genomic_DNA"/>
</dbReference>
<dbReference type="PANTHER" id="PTHR30136:SF8">
    <property type="entry name" value="TRANSCRIPTIONAL REGULATORY PROTEIN"/>
    <property type="match status" value="1"/>
</dbReference>
<comment type="caution">
    <text evidence="6">The sequence shown here is derived from an EMBL/GenBank/DDBJ whole genome shotgun (WGS) entry which is preliminary data.</text>
</comment>
<dbReference type="GO" id="GO:0003677">
    <property type="term" value="F:DNA binding"/>
    <property type="evidence" value="ECO:0007669"/>
    <property type="project" value="UniProtKB-KW"/>
</dbReference>
<dbReference type="SMART" id="SM00346">
    <property type="entry name" value="HTH_ICLR"/>
    <property type="match status" value="1"/>
</dbReference>
<name>A0A5N0VB27_9PSEU</name>
<dbReference type="AlphaFoldDB" id="A0A5N0VB27"/>
<gene>
    <name evidence="6" type="ORF">FPZ12_008625</name>
</gene>
<evidence type="ECO:0000256" key="2">
    <source>
        <dbReference type="ARBA" id="ARBA00023125"/>
    </source>
</evidence>
<evidence type="ECO:0000259" key="5">
    <source>
        <dbReference type="PROSITE" id="PS51078"/>
    </source>
</evidence>
<dbReference type="Gene3D" id="1.10.10.10">
    <property type="entry name" value="Winged helix-like DNA-binding domain superfamily/Winged helix DNA-binding domain"/>
    <property type="match status" value="1"/>
</dbReference>
<dbReference type="Proteomes" id="UP000319769">
    <property type="component" value="Unassembled WGS sequence"/>
</dbReference>
<keyword evidence="2" id="KW-0238">DNA-binding</keyword>
<evidence type="ECO:0000313" key="7">
    <source>
        <dbReference type="Proteomes" id="UP000319769"/>
    </source>
</evidence>
<dbReference type="PANTHER" id="PTHR30136">
    <property type="entry name" value="HELIX-TURN-HELIX TRANSCRIPTIONAL REGULATOR, ICLR FAMILY"/>
    <property type="match status" value="1"/>
</dbReference>
<reference evidence="6" key="1">
    <citation type="submission" date="2019-09" db="EMBL/GenBank/DDBJ databases">
        <authorList>
            <person name="Teo W.F.A."/>
            <person name="Duangmal K."/>
        </authorList>
    </citation>
    <scope>NUCLEOTIDE SEQUENCE [LARGE SCALE GENOMIC DNA]</scope>
    <source>
        <strain evidence="6">K81G1</strain>
    </source>
</reference>
<dbReference type="SUPFAM" id="SSF46785">
    <property type="entry name" value="Winged helix' DNA-binding domain"/>
    <property type="match status" value="1"/>
</dbReference>
<dbReference type="SUPFAM" id="SSF55781">
    <property type="entry name" value="GAF domain-like"/>
    <property type="match status" value="1"/>
</dbReference>
<dbReference type="PROSITE" id="PS51077">
    <property type="entry name" value="HTH_ICLR"/>
    <property type="match status" value="1"/>
</dbReference>
<dbReference type="GO" id="GO:0003700">
    <property type="term" value="F:DNA-binding transcription factor activity"/>
    <property type="evidence" value="ECO:0007669"/>
    <property type="project" value="TreeGrafter"/>
</dbReference>
<evidence type="ECO:0000259" key="4">
    <source>
        <dbReference type="PROSITE" id="PS51077"/>
    </source>
</evidence>
<dbReference type="OrthoDB" id="4474362at2"/>
<dbReference type="Pfam" id="PF09339">
    <property type="entry name" value="HTH_IclR"/>
    <property type="match status" value="1"/>
</dbReference>
<keyword evidence="3" id="KW-0804">Transcription</keyword>
<feature type="domain" description="HTH iclR-type" evidence="4">
    <location>
        <begin position="19"/>
        <end position="81"/>
    </location>
</feature>
<feature type="domain" description="IclR-ED" evidence="5">
    <location>
        <begin position="82"/>
        <end position="255"/>
    </location>
</feature>
<proteinExistence type="predicted"/>
<organism evidence="6 7">
    <name type="scientific">Amycolatopsis acidicola</name>
    <dbReference type="NCBI Taxonomy" id="2596893"/>
    <lineage>
        <taxon>Bacteria</taxon>
        <taxon>Bacillati</taxon>
        <taxon>Actinomycetota</taxon>
        <taxon>Actinomycetes</taxon>
        <taxon>Pseudonocardiales</taxon>
        <taxon>Pseudonocardiaceae</taxon>
        <taxon>Amycolatopsis</taxon>
    </lineage>
</organism>
<dbReference type="PROSITE" id="PS51078">
    <property type="entry name" value="ICLR_ED"/>
    <property type="match status" value="1"/>
</dbReference>
<dbReference type="GO" id="GO:0045892">
    <property type="term" value="P:negative regulation of DNA-templated transcription"/>
    <property type="evidence" value="ECO:0007669"/>
    <property type="project" value="TreeGrafter"/>
</dbReference>
<sequence length="267" mass="28381">MRERPVTREIDGAVSSGDIQAVSRVGQILGLFSGENPTTTVAEAAERLGLNRSTTHRYFTSLVTAGLLERTREPSRFEPGGLLLQLGAAALGRRRVLDVAPPFLRRVCQSTHLTTVISLWGSSGPVVSRSEEDTTRSVLVTVRVGTQLGLRSAQAKLFLAFLPDQLGADRLLATLPENEREELTAQLAEVRRTGVASDHLVDSGITAVATGVFDEYGICATIAVVGTVRTLPVDGGAFRHDLVTAAAEISQRMGGVVPVVAEESAVV</sequence>
<protein>
    <submittedName>
        <fullName evidence="6">Helix-turn-helix domain-containing protein</fullName>
    </submittedName>
</protein>
<dbReference type="InterPro" id="IPR050707">
    <property type="entry name" value="HTH_MetabolicPath_Reg"/>
</dbReference>
<dbReference type="InterPro" id="IPR036390">
    <property type="entry name" value="WH_DNA-bd_sf"/>
</dbReference>
<accession>A0A5N0VB27</accession>
<dbReference type="InterPro" id="IPR036388">
    <property type="entry name" value="WH-like_DNA-bd_sf"/>
</dbReference>
<dbReference type="Gene3D" id="3.30.450.40">
    <property type="match status" value="1"/>
</dbReference>
<evidence type="ECO:0000256" key="1">
    <source>
        <dbReference type="ARBA" id="ARBA00023015"/>
    </source>
</evidence>
<dbReference type="InterPro" id="IPR005471">
    <property type="entry name" value="Tscrpt_reg_IclR_N"/>
</dbReference>
<dbReference type="Pfam" id="PF01614">
    <property type="entry name" value="IclR_C"/>
    <property type="match status" value="1"/>
</dbReference>
<dbReference type="InterPro" id="IPR014757">
    <property type="entry name" value="Tscrpt_reg_IclR_C"/>
</dbReference>
<keyword evidence="7" id="KW-1185">Reference proteome</keyword>
<evidence type="ECO:0000256" key="3">
    <source>
        <dbReference type="ARBA" id="ARBA00023163"/>
    </source>
</evidence>
<evidence type="ECO:0000313" key="6">
    <source>
        <dbReference type="EMBL" id="KAA9163566.1"/>
    </source>
</evidence>
<dbReference type="InterPro" id="IPR029016">
    <property type="entry name" value="GAF-like_dom_sf"/>
</dbReference>
<keyword evidence="1" id="KW-0805">Transcription regulation</keyword>